<feature type="compositionally biased region" description="Polar residues" evidence="1">
    <location>
        <begin position="297"/>
        <end position="310"/>
    </location>
</feature>
<dbReference type="EMBL" id="CAJOAY010000610">
    <property type="protein sequence ID" value="CAF3702400.1"/>
    <property type="molecule type" value="Genomic_DNA"/>
</dbReference>
<dbReference type="Proteomes" id="UP000663881">
    <property type="component" value="Unassembled WGS sequence"/>
</dbReference>
<evidence type="ECO:0000313" key="7">
    <source>
        <dbReference type="Proteomes" id="UP000663868"/>
    </source>
</evidence>
<sequence length="1128" mass="130813">MNIDEIKQLIALTGERFYDHIDEQYGKLVVKILRYHDVDSYTILSPIGKHELIDLFEKPNDEHSTIELINLKKEICNIIDGSISLKVGTKNKIISLVTSTQEIMKKRKLQLAFEAKAIRLYQHQSSSTNNSDSDNENIFLRYRTLLEEAITHLLTKLNKKVHGVDYTNISMSNFKIIIENTNNSVVPVCVIQCICGDRIRLYFKNQRFQLSNLTKHLKTINNKLPILINNTNQELPDPEVSDQMDVDYQLVTSESNQSFTQNNPSQHVHIDADANNESTSSTVKKSFSQIQKHRIESYNSEYNAPSAKTTNNRHDRQSPTRTLPEEGQTQSSILVIPSSKPKTQLINNPQQRTTNLSSSYQHLKSYKKKNLDQSYSSQPKKHKRDENEKHTEFYPSTKNNKKKIPEQNVSKVEFCKHLICVVFRIIQMSCDNINNSDLLSTLLKTIELNRYRSSNNYRYPDAVLRFATCLFILAGIYVYEYIRINLKFLLPSIQTIKNYYKHNPYAEAKFRYDEAKCYLDSIQSQFVFLSEDCSAIIPRVEYDSTLNCFNGFVTPIINGKPVENAFDCSYFEELKDFLETKPRANLVNVHLLQPIPNPNAYAAPSATVLAAYGTDSKVTSIDILKRWIIIYQELHSRNVRVLGFATDGDPNYLRAMRLASNFFVTKPTLNIYNDKLPFTVEIPCSWSSWYFFNSCQLFLFMQDGVHLCTKIRNRLLSQNVKLKMGVYQVSVQHLYLLIKTTNKIDHNLSKSDLNVRDKQNFSSCGKISDDKVLDLLLLNDQHKATYHYLLLLNLLIITYTRPNVSLLTRIYYAWIILFFVRFWRIWLSKTKRKRRSLANSKKHAEQTYFITSNALLSIELNAHCLIYIYLLIEQKLIPESTANYIHLLSSQPCENVFRDARALSGIYSTRINFTMKQLLQRINKLNALTELKQFESSNKYEQIIFPVHHKIKPVTIETELDDIDEDNNFNSDNVEIIVYRAFEAAQQMVISLGMNKDLIKYKVFNIEESSQMAHKLLKLNTLTESEILILDDRDDSDEEINFDEDGDDDEEEVHTEDDEQEDSFEEDSIDENDFEEDDHAEDGDVEDCLDQDVEELNENVYDYYSSDDDSQPTSSFENLKATSYSGAY</sequence>
<dbReference type="Proteomes" id="UP000663860">
    <property type="component" value="Unassembled WGS sequence"/>
</dbReference>
<evidence type="ECO:0000313" key="6">
    <source>
        <dbReference type="EMBL" id="CAF4124782.1"/>
    </source>
</evidence>
<evidence type="ECO:0000313" key="5">
    <source>
        <dbReference type="EMBL" id="CAF3702400.1"/>
    </source>
</evidence>
<dbReference type="EMBL" id="CAJOBB010005334">
    <property type="protein sequence ID" value="CAF4124782.1"/>
    <property type="molecule type" value="Genomic_DNA"/>
</dbReference>
<keyword evidence="2" id="KW-0812">Transmembrane</keyword>
<feature type="compositionally biased region" description="Polar residues" evidence="1">
    <location>
        <begin position="340"/>
        <end position="362"/>
    </location>
</feature>
<evidence type="ECO:0000313" key="3">
    <source>
        <dbReference type="EMBL" id="CAF0872356.1"/>
    </source>
</evidence>
<gene>
    <name evidence="3" type="ORF">IZO911_LOCUS10727</name>
    <name evidence="6" type="ORF">KXQ929_LOCUS35848</name>
    <name evidence="5" type="ORF">OKA104_LOCUS12592</name>
    <name evidence="4" type="ORF">VCS650_LOCUS11411</name>
</gene>
<accession>A0A819WNX5</accession>
<name>A0A819WNX5_9BILA</name>
<dbReference type="AlphaFoldDB" id="A0A819WNX5"/>
<feature type="region of interest" description="Disordered" evidence="1">
    <location>
        <begin position="1033"/>
        <end position="1128"/>
    </location>
</feature>
<evidence type="ECO:0000256" key="1">
    <source>
        <dbReference type="SAM" id="MobiDB-lite"/>
    </source>
</evidence>
<reference evidence="6" key="1">
    <citation type="submission" date="2021-02" db="EMBL/GenBank/DDBJ databases">
        <authorList>
            <person name="Nowell W R."/>
        </authorList>
    </citation>
    <scope>NUCLEOTIDE SEQUENCE</scope>
</reference>
<proteinExistence type="predicted"/>
<dbReference type="Proteomes" id="UP000663891">
    <property type="component" value="Unassembled WGS sequence"/>
</dbReference>
<organism evidence="6 7">
    <name type="scientific">Adineta steineri</name>
    <dbReference type="NCBI Taxonomy" id="433720"/>
    <lineage>
        <taxon>Eukaryota</taxon>
        <taxon>Metazoa</taxon>
        <taxon>Spiralia</taxon>
        <taxon>Gnathifera</taxon>
        <taxon>Rotifera</taxon>
        <taxon>Eurotatoria</taxon>
        <taxon>Bdelloidea</taxon>
        <taxon>Adinetida</taxon>
        <taxon>Adinetidae</taxon>
        <taxon>Adineta</taxon>
    </lineage>
</organism>
<feature type="compositionally biased region" description="Polar residues" evidence="1">
    <location>
        <begin position="1111"/>
        <end position="1128"/>
    </location>
</feature>
<protein>
    <submittedName>
        <fullName evidence="6">Uncharacterized protein</fullName>
    </submittedName>
</protein>
<feature type="transmembrane region" description="Helical" evidence="2">
    <location>
        <begin position="810"/>
        <end position="827"/>
    </location>
</feature>
<keyword evidence="2" id="KW-0472">Membrane</keyword>
<dbReference type="EMBL" id="CAJNOE010000079">
    <property type="protein sequence ID" value="CAF0872356.1"/>
    <property type="molecule type" value="Genomic_DNA"/>
</dbReference>
<feature type="compositionally biased region" description="Acidic residues" evidence="1">
    <location>
        <begin position="1033"/>
        <end position="1097"/>
    </location>
</feature>
<keyword evidence="2" id="KW-1133">Transmembrane helix</keyword>
<feature type="region of interest" description="Disordered" evidence="1">
    <location>
        <begin position="296"/>
        <end position="401"/>
    </location>
</feature>
<feature type="transmembrane region" description="Helical" evidence="2">
    <location>
        <begin position="848"/>
        <end position="872"/>
    </location>
</feature>
<dbReference type="EMBL" id="CAJNON010000085">
    <property type="protein sequence ID" value="CAF0939502.1"/>
    <property type="molecule type" value="Genomic_DNA"/>
</dbReference>
<evidence type="ECO:0000256" key="2">
    <source>
        <dbReference type="SAM" id="Phobius"/>
    </source>
</evidence>
<dbReference type="OrthoDB" id="10055569at2759"/>
<evidence type="ECO:0000313" key="4">
    <source>
        <dbReference type="EMBL" id="CAF0939502.1"/>
    </source>
</evidence>
<comment type="caution">
    <text evidence="6">The sequence shown here is derived from an EMBL/GenBank/DDBJ whole genome shotgun (WGS) entry which is preliminary data.</text>
</comment>
<dbReference type="Proteomes" id="UP000663868">
    <property type="component" value="Unassembled WGS sequence"/>
</dbReference>